<name>A0AAD9K0I7_RIDPI</name>
<comment type="caution">
    <text evidence="1">The sequence shown here is derived from an EMBL/GenBank/DDBJ whole genome shotgun (WGS) entry which is preliminary data.</text>
</comment>
<dbReference type="Proteomes" id="UP001209878">
    <property type="component" value="Unassembled WGS sequence"/>
</dbReference>
<dbReference type="AlphaFoldDB" id="A0AAD9K0I7"/>
<proteinExistence type="predicted"/>
<organism evidence="1 2">
    <name type="scientific">Ridgeia piscesae</name>
    <name type="common">Tubeworm</name>
    <dbReference type="NCBI Taxonomy" id="27915"/>
    <lineage>
        <taxon>Eukaryota</taxon>
        <taxon>Metazoa</taxon>
        <taxon>Spiralia</taxon>
        <taxon>Lophotrochozoa</taxon>
        <taxon>Annelida</taxon>
        <taxon>Polychaeta</taxon>
        <taxon>Sedentaria</taxon>
        <taxon>Canalipalpata</taxon>
        <taxon>Sabellida</taxon>
        <taxon>Siboglinidae</taxon>
        <taxon>Ridgeia</taxon>
    </lineage>
</organism>
<sequence>MTNIVWPVYWSLTYVSGDDCYCFGHNAMQVIDNGYYGTHVRPLTIHSSCIWVSAIMTGWGCLG</sequence>
<evidence type="ECO:0000313" key="2">
    <source>
        <dbReference type="Proteomes" id="UP001209878"/>
    </source>
</evidence>
<gene>
    <name evidence="1" type="ORF">NP493_1527g00041</name>
</gene>
<accession>A0AAD9K0I7</accession>
<evidence type="ECO:0000313" key="1">
    <source>
        <dbReference type="EMBL" id="KAK2162306.1"/>
    </source>
</evidence>
<reference evidence="1" key="1">
    <citation type="journal article" date="2023" name="Mol. Biol. Evol.">
        <title>Third-Generation Sequencing Reveals the Adaptive Role of the Epigenome in Three Deep-Sea Polychaetes.</title>
        <authorList>
            <person name="Perez M."/>
            <person name="Aroh O."/>
            <person name="Sun Y."/>
            <person name="Lan Y."/>
            <person name="Juniper S.K."/>
            <person name="Young C.R."/>
            <person name="Angers B."/>
            <person name="Qian P.Y."/>
        </authorList>
    </citation>
    <scope>NUCLEOTIDE SEQUENCE</scope>
    <source>
        <strain evidence="1">R07B-5</strain>
    </source>
</reference>
<keyword evidence="2" id="KW-1185">Reference proteome</keyword>
<dbReference type="EMBL" id="JAODUO010001528">
    <property type="protein sequence ID" value="KAK2162306.1"/>
    <property type="molecule type" value="Genomic_DNA"/>
</dbReference>
<protein>
    <submittedName>
        <fullName evidence="1">Uncharacterized protein</fullName>
    </submittedName>
</protein>